<reference evidence="1 2" key="1">
    <citation type="journal article" date="2015" name="Genome Biol. Evol.">
        <title>The genome of winter moth (Operophtera brumata) provides a genomic perspective on sexual dimorphism and phenology.</title>
        <authorList>
            <person name="Derks M.F."/>
            <person name="Smit S."/>
            <person name="Salis L."/>
            <person name="Schijlen E."/>
            <person name="Bossers A."/>
            <person name="Mateman C."/>
            <person name="Pijl A.S."/>
            <person name="de Ridder D."/>
            <person name="Groenen M.A."/>
            <person name="Visser M.E."/>
            <person name="Megens H.J."/>
        </authorList>
    </citation>
    <scope>NUCLEOTIDE SEQUENCE [LARGE SCALE GENOMIC DNA]</scope>
    <source>
        <strain evidence="1">WM2013NL</strain>
        <tissue evidence="1">Head and thorax</tissue>
    </source>
</reference>
<organism evidence="1 2">
    <name type="scientific">Operophtera brumata</name>
    <name type="common">Winter moth</name>
    <name type="synonym">Phalaena brumata</name>
    <dbReference type="NCBI Taxonomy" id="104452"/>
    <lineage>
        <taxon>Eukaryota</taxon>
        <taxon>Metazoa</taxon>
        <taxon>Ecdysozoa</taxon>
        <taxon>Arthropoda</taxon>
        <taxon>Hexapoda</taxon>
        <taxon>Insecta</taxon>
        <taxon>Pterygota</taxon>
        <taxon>Neoptera</taxon>
        <taxon>Endopterygota</taxon>
        <taxon>Lepidoptera</taxon>
        <taxon>Glossata</taxon>
        <taxon>Ditrysia</taxon>
        <taxon>Geometroidea</taxon>
        <taxon>Geometridae</taxon>
        <taxon>Larentiinae</taxon>
        <taxon>Operophtera</taxon>
    </lineage>
</organism>
<gene>
    <name evidence="1" type="ORF">OBRU01_00434</name>
</gene>
<sequence>MEKRSVTDTTNTVLEDTNSSARAIATVVSSACSVAEEIEDKMSLNAPGGQVSTQIAEPYIEGVSKQHTTMADLLSNDLEWKKPKLSDEWVQVQRKRLRNRFVGQLGKAHNETGRFKAAETKVPVFISNVHKENTENDIIEYIRLKTNETVTWLKLGVTK</sequence>
<comment type="caution">
    <text evidence="1">The sequence shown here is derived from an EMBL/GenBank/DDBJ whole genome shotgun (WGS) entry which is preliminary data.</text>
</comment>
<protein>
    <submittedName>
        <fullName evidence="1">Flavoprotein family protein</fullName>
    </submittedName>
</protein>
<dbReference type="AlphaFoldDB" id="A0A0L7LTY7"/>
<evidence type="ECO:0000313" key="1">
    <source>
        <dbReference type="EMBL" id="KOB78943.1"/>
    </source>
</evidence>
<proteinExistence type="predicted"/>
<name>A0A0L7LTY7_OPEBR</name>
<accession>A0A0L7LTY7</accession>
<evidence type="ECO:0000313" key="2">
    <source>
        <dbReference type="Proteomes" id="UP000037510"/>
    </source>
</evidence>
<dbReference type="Proteomes" id="UP000037510">
    <property type="component" value="Unassembled WGS sequence"/>
</dbReference>
<keyword evidence="2" id="KW-1185">Reference proteome</keyword>
<dbReference type="EMBL" id="JTDY01000089">
    <property type="protein sequence ID" value="KOB78943.1"/>
    <property type="molecule type" value="Genomic_DNA"/>
</dbReference>